<dbReference type="AlphaFoldDB" id="L1JS29"/>
<reference evidence="3" key="2">
    <citation type="submission" date="2012-11" db="EMBL/GenBank/DDBJ databases">
        <authorList>
            <person name="Kuo A."/>
            <person name="Curtis B.A."/>
            <person name="Tanifuji G."/>
            <person name="Burki F."/>
            <person name="Gruber A."/>
            <person name="Irimia M."/>
            <person name="Maruyama S."/>
            <person name="Arias M.C."/>
            <person name="Ball S.G."/>
            <person name="Gile G.H."/>
            <person name="Hirakawa Y."/>
            <person name="Hopkins J.F."/>
            <person name="Rensing S.A."/>
            <person name="Schmutz J."/>
            <person name="Symeonidi A."/>
            <person name="Elias M."/>
            <person name="Eveleigh R.J."/>
            <person name="Herman E.K."/>
            <person name="Klute M.J."/>
            <person name="Nakayama T."/>
            <person name="Obornik M."/>
            <person name="Reyes-Prieto A."/>
            <person name="Armbrust E.V."/>
            <person name="Aves S.J."/>
            <person name="Beiko R.G."/>
            <person name="Coutinho P."/>
            <person name="Dacks J.B."/>
            <person name="Durnford D.G."/>
            <person name="Fast N.M."/>
            <person name="Green B.R."/>
            <person name="Grisdale C."/>
            <person name="Hempe F."/>
            <person name="Henrissat B."/>
            <person name="Hoppner M.P."/>
            <person name="Ishida K.-I."/>
            <person name="Kim E."/>
            <person name="Koreny L."/>
            <person name="Kroth P.G."/>
            <person name="Liu Y."/>
            <person name="Malik S.-B."/>
            <person name="Maier U.G."/>
            <person name="McRose D."/>
            <person name="Mock T."/>
            <person name="Neilson J.A."/>
            <person name="Onodera N.T."/>
            <person name="Poole A.M."/>
            <person name="Pritham E.J."/>
            <person name="Richards T.A."/>
            <person name="Rocap G."/>
            <person name="Roy S.W."/>
            <person name="Sarai C."/>
            <person name="Schaack S."/>
            <person name="Shirato S."/>
            <person name="Slamovits C.H."/>
            <person name="Spencer D.F."/>
            <person name="Suzuki S."/>
            <person name="Worden A.Z."/>
            <person name="Zauner S."/>
            <person name="Barry K."/>
            <person name="Bell C."/>
            <person name="Bharti A.K."/>
            <person name="Crow J.A."/>
            <person name="Grimwood J."/>
            <person name="Kramer R."/>
            <person name="Lindquist E."/>
            <person name="Lucas S."/>
            <person name="Salamov A."/>
            <person name="McFadden G.I."/>
            <person name="Lane C.E."/>
            <person name="Keeling P.J."/>
            <person name="Gray M.W."/>
            <person name="Grigoriev I.V."/>
            <person name="Archibald J.M."/>
        </authorList>
    </citation>
    <scope>NUCLEOTIDE SEQUENCE</scope>
    <source>
        <strain evidence="3">CCMP2712</strain>
    </source>
</reference>
<dbReference type="Proteomes" id="UP000011087">
    <property type="component" value="Unassembled WGS sequence"/>
</dbReference>
<protein>
    <submittedName>
        <fullName evidence="1 2">Uncharacterized protein</fullName>
    </submittedName>
</protein>
<dbReference type="EMBL" id="JH992977">
    <property type="protein sequence ID" value="EKX50995.1"/>
    <property type="molecule type" value="Genomic_DNA"/>
</dbReference>
<dbReference type="EnsemblProtists" id="EKX50995">
    <property type="protein sequence ID" value="EKX50995"/>
    <property type="gene ID" value="GUITHDRAFT_103582"/>
</dbReference>
<proteinExistence type="predicted"/>
<dbReference type="PaxDb" id="55529-EKX50995"/>
<accession>L1JS29</accession>
<evidence type="ECO:0000313" key="2">
    <source>
        <dbReference type="EnsemblProtists" id="EKX50995"/>
    </source>
</evidence>
<keyword evidence="3" id="KW-1185">Reference proteome</keyword>
<dbReference type="GeneID" id="17307643"/>
<evidence type="ECO:0000313" key="1">
    <source>
        <dbReference type="EMBL" id="EKX50995.1"/>
    </source>
</evidence>
<sequence length="84" mass="9105">MLVSVVRNAPMLFSSSVAGITGMDTPGITQCTVNNSGFFVCNNSVEDLQYPSYSTGNGSDVVWEGPTDQNLNSCVTCRFLNWKM</sequence>
<reference evidence="2" key="3">
    <citation type="submission" date="2015-06" db="UniProtKB">
        <authorList>
            <consortium name="EnsemblProtists"/>
        </authorList>
    </citation>
    <scope>IDENTIFICATION</scope>
</reference>
<dbReference type="RefSeq" id="XP_005837975.1">
    <property type="nucleotide sequence ID" value="XM_005837918.1"/>
</dbReference>
<evidence type="ECO:0000313" key="3">
    <source>
        <dbReference type="Proteomes" id="UP000011087"/>
    </source>
</evidence>
<dbReference type="HOGENOM" id="CLU_2532252_0_0_1"/>
<organism evidence="1">
    <name type="scientific">Guillardia theta (strain CCMP2712)</name>
    <name type="common">Cryptophyte</name>
    <dbReference type="NCBI Taxonomy" id="905079"/>
    <lineage>
        <taxon>Eukaryota</taxon>
        <taxon>Cryptophyceae</taxon>
        <taxon>Pyrenomonadales</taxon>
        <taxon>Geminigeraceae</taxon>
        <taxon>Guillardia</taxon>
    </lineage>
</organism>
<name>L1JS29_GUITC</name>
<gene>
    <name evidence="1" type="ORF">GUITHDRAFT_103582</name>
</gene>
<reference evidence="1 3" key="1">
    <citation type="journal article" date="2012" name="Nature">
        <title>Algal genomes reveal evolutionary mosaicism and the fate of nucleomorphs.</title>
        <authorList>
            <consortium name="DOE Joint Genome Institute"/>
            <person name="Curtis B.A."/>
            <person name="Tanifuji G."/>
            <person name="Burki F."/>
            <person name="Gruber A."/>
            <person name="Irimia M."/>
            <person name="Maruyama S."/>
            <person name="Arias M.C."/>
            <person name="Ball S.G."/>
            <person name="Gile G.H."/>
            <person name="Hirakawa Y."/>
            <person name="Hopkins J.F."/>
            <person name="Kuo A."/>
            <person name="Rensing S.A."/>
            <person name="Schmutz J."/>
            <person name="Symeonidi A."/>
            <person name="Elias M."/>
            <person name="Eveleigh R.J."/>
            <person name="Herman E.K."/>
            <person name="Klute M.J."/>
            <person name="Nakayama T."/>
            <person name="Obornik M."/>
            <person name="Reyes-Prieto A."/>
            <person name="Armbrust E.V."/>
            <person name="Aves S.J."/>
            <person name="Beiko R.G."/>
            <person name="Coutinho P."/>
            <person name="Dacks J.B."/>
            <person name="Durnford D.G."/>
            <person name="Fast N.M."/>
            <person name="Green B.R."/>
            <person name="Grisdale C.J."/>
            <person name="Hempel F."/>
            <person name="Henrissat B."/>
            <person name="Hoppner M.P."/>
            <person name="Ishida K."/>
            <person name="Kim E."/>
            <person name="Koreny L."/>
            <person name="Kroth P.G."/>
            <person name="Liu Y."/>
            <person name="Malik S.B."/>
            <person name="Maier U.G."/>
            <person name="McRose D."/>
            <person name="Mock T."/>
            <person name="Neilson J.A."/>
            <person name="Onodera N.T."/>
            <person name="Poole A.M."/>
            <person name="Pritham E.J."/>
            <person name="Richards T.A."/>
            <person name="Rocap G."/>
            <person name="Roy S.W."/>
            <person name="Sarai C."/>
            <person name="Schaack S."/>
            <person name="Shirato S."/>
            <person name="Slamovits C.H."/>
            <person name="Spencer D.F."/>
            <person name="Suzuki S."/>
            <person name="Worden A.Z."/>
            <person name="Zauner S."/>
            <person name="Barry K."/>
            <person name="Bell C."/>
            <person name="Bharti A.K."/>
            <person name="Crow J.A."/>
            <person name="Grimwood J."/>
            <person name="Kramer R."/>
            <person name="Lindquist E."/>
            <person name="Lucas S."/>
            <person name="Salamov A."/>
            <person name="McFadden G.I."/>
            <person name="Lane C.E."/>
            <person name="Keeling P.J."/>
            <person name="Gray M.W."/>
            <person name="Grigoriev I.V."/>
            <person name="Archibald J.M."/>
        </authorList>
    </citation>
    <scope>NUCLEOTIDE SEQUENCE</scope>
    <source>
        <strain evidence="1 3">CCMP2712</strain>
    </source>
</reference>
<dbReference type="KEGG" id="gtt:GUITHDRAFT_103582"/>